<organism evidence="19 20">
    <name type="scientific">Eiseniibacteriota bacterium</name>
    <dbReference type="NCBI Taxonomy" id="2212470"/>
    <lineage>
        <taxon>Bacteria</taxon>
        <taxon>Candidatus Eiseniibacteriota</taxon>
    </lineage>
</organism>
<comment type="subcellular location">
    <subcellularLocation>
        <location evidence="1">Cell membrane</location>
        <topology evidence="1">Multi-pass membrane protein</topology>
    </subcellularLocation>
</comment>
<evidence type="ECO:0000259" key="18">
    <source>
        <dbReference type="PROSITE" id="PS51371"/>
    </source>
</evidence>
<evidence type="ECO:0000256" key="12">
    <source>
        <dbReference type="ARBA" id="ARBA00023122"/>
    </source>
</evidence>
<dbReference type="InterPro" id="IPR046342">
    <property type="entry name" value="CBS_dom_sf"/>
</dbReference>
<dbReference type="PANTHER" id="PTHR39188:SF3">
    <property type="entry name" value="STAGE IV SPORULATION PROTEIN FB"/>
    <property type="match status" value="1"/>
</dbReference>
<evidence type="ECO:0000313" key="19">
    <source>
        <dbReference type="EMBL" id="TMQ65245.1"/>
    </source>
</evidence>
<comment type="caution">
    <text evidence="14">Lacks conserved residue(s) required for the propagation of feature annotation.</text>
</comment>
<feature type="transmembrane region" description="Helical" evidence="14">
    <location>
        <begin position="45"/>
        <end position="64"/>
    </location>
</feature>
<dbReference type="GO" id="GO:0005886">
    <property type="term" value="C:plasma membrane"/>
    <property type="evidence" value="ECO:0007669"/>
    <property type="project" value="UniProtKB-SubCell"/>
</dbReference>
<dbReference type="AlphaFoldDB" id="A0A538TNQ9"/>
<evidence type="ECO:0000256" key="13">
    <source>
        <dbReference type="ARBA" id="ARBA00023136"/>
    </source>
</evidence>
<feature type="binding site" evidence="16">
    <location>
        <position position="62"/>
    </location>
    <ligand>
        <name>Zn(2+)</name>
        <dbReference type="ChEBI" id="CHEBI:29105"/>
        <note>catalytic</note>
    </ligand>
</feature>
<comment type="similarity">
    <text evidence="2 14">Belongs to the peptidase M50B family.</text>
</comment>
<sequence length="370" mass="39473">MRWSWQIAKVAGIPIRVHATFLIFLVFVFFVLARGQGTALALETVGFFLALFGCVVLHELGHALTARHYGVRTRDITLLPIGGVARLERIPEKPGQEIVVALAGPAVNFLIAGVLLAILQGSGGARLLSDPAALQGNFFARLLAYNVFLAIFNLIPAFPMDGGRVLRALLATRLDYLRATQIAANIGQGIALLFGLAGLFGNPFLLFIALFVFIGAGQEAQAVQMRSAFEGVPVSRAMIRDFQTLRGDEPLSRAVELLLGGHQQDFPVLGSGPLGPVLGILTRADLLTSLANGRTDRRIEDVAKRSCGTAHPREMLEAVFRRMQENGCPAVPVIEADGSLVGLVTLENVGELAMVQAALGGRRSRGPGAA</sequence>
<evidence type="ECO:0000256" key="1">
    <source>
        <dbReference type="ARBA" id="ARBA00004651"/>
    </source>
</evidence>
<evidence type="ECO:0000256" key="16">
    <source>
        <dbReference type="PIRSR" id="PIRSR006404-2"/>
    </source>
</evidence>
<dbReference type="Gene3D" id="3.10.580.10">
    <property type="entry name" value="CBS-domain"/>
    <property type="match status" value="1"/>
</dbReference>
<feature type="transmembrane region" description="Helical" evidence="14">
    <location>
        <begin position="190"/>
        <end position="216"/>
    </location>
</feature>
<dbReference type="InterPro" id="IPR016483">
    <property type="entry name" value="UCP006404_Pept_M50_CBS"/>
</dbReference>
<accession>A0A538TNQ9</accession>
<feature type="binding site" evidence="16">
    <location>
        <position position="58"/>
    </location>
    <ligand>
        <name>Zn(2+)</name>
        <dbReference type="ChEBI" id="CHEBI:29105"/>
        <note>catalytic</note>
    </ligand>
</feature>
<keyword evidence="9 14" id="KW-0862">Zinc</keyword>
<name>A0A538TNQ9_UNCEI</name>
<dbReference type="PANTHER" id="PTHR39188">
    <property type="entry name" value="MEMBRANE-ASSOCIATED ZINC METALLOPROTEASE M50B"/>
    <property type="match status" value="1"/>
</dbReference>
<evidence type="ECO:0000256" key="14">
    <source>
        <dbReference type="PIRNR" id="PIRNR006404"/>
    </source>
</evidence>
<evidence type="ECO:0000256" key="5">
    <source>
        <dbReference type="ARBA" id="ARBA00022692"/>
    </source>
</evidence>
<dbReference type="GO" id="GO:0046872">
    <property type="term" value="F:metal ion binding"/>
    <property type="evidence" value="ECO:0007669"/>
    <property type="project" value="UniProtKB-UniRule"/>
</dbReference>
<keyword evidence="7" id="KW-0677">Repeat</keyword>
<dbReference type="SUPFAM" id="SSF54631">
    <property type="entry name" value="CBS-domain pair"/>
    <property type="match status" value="1"/>
</dbReference>
<feature type="domain" description="CBS" evidence="18">
    <location>
        <begin position="303"/>
        <end position="359"/>
    </location>
</feature>
<dbReference type="GO" id="GO:0008237">
    <property type="term" value="F:metallopeptidase activity"/>
    <property type="evidence" value="ECO:0007669"/>
    <property type="project" value="UniProtKB-UniRule"/>
</dbReference>
<dbReference type="GO" id="GO:0006508">
    <property type="term" value="P:proteolysis"/>
    <property type="evidence" value="ECO:0007669"/>
    <property type="project" value="UniProtKB-KW"/>
</dbReference>
<proteinExistence type="inferred from homology"/>
<feature type="transmembrane region" description="Helical" evidence="14">
    <location>
        <begin position="98"/>
        <end position="118"/>
    </location>
</feature>
<comment type="caution">
    <text evidence="19">The sequence shown here is derived from an EMBL/GenBank/DDBJ whole genome shotgun (WGS) entry which is preliminary data.</text>
</comment>
<evidence type="ECO:0000256" key="10">
    <source>
        <dbReference type="ARBA" id="ARBA00022989"/>
    </source>
</evidence>
<keyword evidence="10 14" id="KW-1133">Transmembrane helix</keyword>
<evidence type="ECO:0000256" key="11">
    <source>
        <dbReference type="ARBA" id="ARBA00023049"/>
    </source>
</evidence>
<evidence type="ECO:0000313" key="20">
    <source>
        <dbReference type="Proteomes" id="UP000317691"/>
    </source>
</evidence>
<evidence type="ECO:0000256" key="4">
    <source>
        <dbReference type="ARBA" id="ARBA00022670"/>
    </source>
</evidence>
<evidence type="ECO:0000256" key="8">
    <source>
        <dbReference type="ARBA" id="ARBA00022801"/>
    </source>
</evidence>
<evidence type="ECO:0000256" key="15">
    <source>
        <dbReference type="PIRSR" id="PIRSR006404-1"/>
    </source>
</evidence>
<dbReference type="Pfam" id="PF00571">
    <property type="entry name" value="CBS"/>
    <property type="match status" value="2"/>
</dbReference>
<keyword evidence="6 14" id="KW-0479">Metal-binding</keyword>
<evidence type="ECO:0000256" key="9">
    <source>
        <dbReference type="ARBA" id="ARBA00022833"/>
    </source>
</evidence>
<reference evidence="19 20" key="1">
    <citation type="journal article" date="2019" name="Nat. Microbiol.">
        <title>Mediterranean grassland soil C-N compound turnover is dependent on rainfall and depth, and is mediated by genomically divergent microorganisms.</title>
        <authorList>
            <person name="Diamond S."/>
            <person name="Andeer P.F."/>
            <person name="Li Z."/>
            <person name="Crits-Christoph A."/>
            <person name="Burstein D."/>
            <person name="Anantharaman K."/>
            <person name="Lane K.R."/>
            <person name="Thomas B.C."/>
            <person name="Pan C."/>
            <person name="Northen T.R."/>
            <person name="Banfield J.F."/>
        </authorList>
    </citation>
    <scope>NUCLEOTIDE SEQUENCE [LARGE SCALE GENOMIC DNA]</scope>
    <source>
        <strain evidence="19">WS_9</strain>
    </source>
</reference>
<evidence type="ECO:0000256" key="6">
    <source>
        <dbReference type="ARBA" id="ARBA00022723"/>
    </source>
</evidence>
<keyword evidence="13 14" id="KW-0472">Membrane</keyword>
<dbReference type="EMBL" id="VBOZ01000014">
    <property type="protein sequence ID" value="TMQ65245.1"/>
    <property type="molecule type" value="Genomic_DNA"/>
</dbReference>
<dbReference type="Proteomes" id="UP000317691">
    <property type="component" value="Unassembled WGS sequence"/>
</dbReference>
<evidence type="ECO:0000256" key="7">
    <source>
        <dbReference type="ARBA" id="ARBA00022737"/>
    </source>
</evidence>
<protein>
    <recommendedName>
        <fullName evidence="14">Zinc metalloprotease</fullName>
    </recommendedName>
</protein>
<dbReference type="Pfam" id="PF02163">
    <property type="entry name" value="Peptidase_M50"/>
    <property type="match status" value="2"/>
</dbReference>
<feature type="domain" description="CBS" evidence="18">
    <location>
        <begin position="238"/>
        <end position="297"/>
    </location>
</feature>
<feature type="transmembrane region" description="Helical" evidence="14">
    <location>
        <begin position="138"/>
        <end position="158"/>
    </location>
</feature>
<feature type="binding site" evidence="16">
    <location>
        <position position="161"/>
    </location>
    <ligand>
        <name>Zn(2+)</name>
        <dbReference type="ChEBI" id="CHEBI:29105"/>
        <note>catalytic</note>
    </ligand>
</feature>
<gene>
    <name evidence="19" type="ORF">E6K79_05640</name>
</gene>
<comment type="cofactor">
    <cofactor evidence="14 16">
        <name>Zn(2+)</name>
        <dbReference type="ChEBI" id="CHEBI:29105"/>
    </cofactor>
    <text evidence="14 16">Binds 1 zinc ion per subunit.</text>
</comment>
<evidence type="ECO:0000256" key="17">
    <source>
        <dbReference type="PROSITE-ProRule" id="PRU00703"/>
    </source>
</evidence>
<dbReference type="SMART" id="SM00116">
    <property type="entry name" value="CBS"/>
    <property type="match status" value="2"/>
</dbReference>
<evidence type="ECO:0000256" key="3">
    <source>
        <dbReference type="ARBA" id="ARBA00022475"/>
    </source>
</evidence>
<keyword evidence="3" id="KW-1003">Cell membrane</keyword>
<dbReference type="PIRSF" id="PIRSF006404">
    <property type="entry name" value="UCP006404_Pept_M50_CBS"/>
    <property type="match status" value="1"/>
</dbReference>
<dbReference type="PROSITE" id="PS51371">
    <property type="entry name" value="CBS"/>
    <property type="match status" value="2"/>
</dbReference>
<evidence type="ECO:0000256" key="2">
    <source>
        <dbReference type="ARBA" id="ARBA00007931"/>
    </source>
</evidence>
<feature type="active site" evidence="15">
    <location>
        <position position="59"/>
    </location>
</feature>
<keyword evidence="8 14" id="KW-0378">Hydrolase</keyword>
<dbReference type="InterPro" id="IPR008915">
    <property type="entry name" value="Peptidase_M50"/>
</dbReference>
<keyword evidence="11 14" id="KW-0482">Metalloprotease</keyword>
<keyword evidence="5 14" id="KW-0812">Transmembrane</keyword>
<keyword evidence="4 14" id="KW-0645">Protease</keyword>
<dbReference type="InterPro" id="IPR000644">
    <property type="entry name" value="CBS_dom"/>
</dbReference>
<keyword evidence="12 17" id="KW-0129">CBS domain</keyword>
<dbReference type="CDD" id="cd06164">
    <property type="entry name" value="S2P-M50_SpoIVFB_CBS"/>
    <property type="match status" value="1"/>
</dbReference>